<name>A0A371D132_9APHY</name>
<dbReference type="Gene3D" id="3.80.10.10">
    <property type="entry name" value="Ribonuclease Inhibitor"/>
    <property type="match status" value="1"/>
</dbReference>
<dbReference type="EMBL" id="KZ857429">
    <property type="protein sequence ID" value="RDX46233.1"/>
    <property type="molecule type" value="Genomic_DNA"/>
</dbReference>
<organism evidence="1 2">
    <name type="scientific">Lentinus brumalis</name>
    <dbReference type="NCBI Taxonomy" id="2498619"/>
    <lineage>
        <taxon>Eukaryota</taxon>
        <taxon>Fungi</taxon>
        <taxon>Dikarya</taxon>
        <taxon>Basidiomycota</taxon>
        <taxon>Agaricomycotina</taxon>
        <taxon>Agaricomycetes</taxon>
        <taxon>Polyporales</taxon>
        <taxon>Polyporaceae</taxon>
        <taxon>Lentinus</taxon>
    </lineage>
</organism>
<protein>
    <recommendedName>
        <fullName evidence="3">F-box domain-containing protein</fullName>
    </recommendedName>
</protein>
<evidence type="ECO:0000313" key="1">
    <source>
        <dbReference type="EMBL" id="RDX46233.1"/>
    </source>
</evidence>
<reference evidence="1 2" key="1">
    <citation type="journal article" date="2018" name="Biotechnol. Biofuels">
        <title>Integrative visual omics of the white-rot fungus Polyporus brumalis exposes the biotechnological potential of its oxidative enzymes for delignifying raw plant biomass.</title>
        <authorList>
            <person name="Miyauchi S."/>
            <person name="Rancon A."/>
            <person name="Drula E."/>
            <person name="Hage H."/>
            <person name="Chaduli D."/>
            <person name="Favel A."/>
            <person name="Grisel S."/>
            <person name="Henrissat B."/>
            <person name="Herpoel-Gimbert I."/>
            <person name="Ruiz-Duenas F.J."/>
            <person name="Chevret D."/>
            <person name="Hainaut M."/>
            <person name="Lin J."/>
            <person name="Wang M."/>
            <person name="Pangilinan J."/>
            <person name="Lipzen A."/>
            <person name="Lesage-Meessen L."/>
            <person name="Navarro D."/>
            <person name="Riley R."/>
            <person name="Grigoriev I.V."/>
            <person name="Zhou S."/>
            <person name="Raouche S."/>
            <person name="Rosso M.N."/>
        </authorList>
    </citation>
    <scope>NUCLEOTIDE SEQUENCE [LARGE SCALE GENOMIC DNA]</scope>
    <source>
        <strain evidence="1 2">BRFM 1820</strain>
    </source>
</reference>
<dbReference type="InterPro" id="IPR032675">
    <property type="entry name" value="LRR_dom_sf"/>
</dbReference>
<dbReference type="OrthoDB" id="2750120at2759"/>
<evidence type="ECO:0008006" key="3">
    <source>
        <dbReference type="Google" id="ProtNLM"/>
    </source>
</evidence>
<dbReference type="SUPFAM" id="SSF52047">
    <property type="entry name" value="RNI-like"/>
    <property type="match status" value="1"/>
</dbReference>
<keyword evidence="2" id="KW-1185">Reference proteome</keyword>
<gene>
    <name evidence="1" type="ORF">OH76DRAFT_1457276</name>
</gene>
<proteinExistence type="predicted"/>
<evidence type="ECO:0000313" key="2">
    <source>
        <dbReference type="Proteomes" id="UP000256964"/>
    </source>
</evidence>
<dbReference type="Proteomes" id="UP000256964">
    <property type="component" value="Unassembled WGS sequence"/>
</dbReference>
<dbReference type="AlphaFoldDB" id="A0A371D132"/>
<accession>A0A371D132</accession>
<sequence length="423" mass="48375">MSDGIRRQVQICQLNDDVLAQIIEELVQQSTCSLLPLSKTCRLLRTLCKPFIFSHATCHIGEPVRSRRMLIPSFMWPYIRYLTMIDDCPDQTAGAWVYAESAMRHLYYARDPYLCGVLESPKLFSLLRRMPRLTTVSLNLQDYRCVHGVSWATLKSILALPQLREFSANLLLSPTQSPSHDDETDFSPLTLLHHERGVSDIYPPTTTERANIRYLLTKLCLSLEVLTLPAELVPVSALSFWNWPRLRELRVRGARWDSPSTPYTTLFSNMRNLRVLVLELSLSVEAEPRPISDPAMKAFPWADLEHFSVSHPVVHDSVYAHLPRRLRVLTLSCCPHKAEKPALEASDRVYAYPTRTGSEILEILQRCRAQELLELQIEYHADESENLLLGFLSSAFPKLQSLEIYRYRHPNTGDIAVVSSTCL</sequence>